<sequence>MEQILVESSKTYKQGFLLKEQDIRRIISLSKDQFSKISSEKVEYKFTLQYFNGAVANTDNIESVLKQENEGSSSIVRLDIQANQKTDGEDAFIGIYFRDIENDDESGFKPVKHIIKGQSRDWVFVTSSLIEERIVKIKKRGFKFSSIFGKFFSPIFMLIFMGALFSSTPNVAENRTSKQLELIKNIEKKWKANEITDPIEVIIQIEKNKNSESVTVTNIFSELFLSKNFLLIIGITILIIFFLYFYTKFSPRFNFYWGGYIEKYDKKESTRKLVLGLFFGTIILGVIINLLSSFIWEKI</sequence>
<feature type="transmembrane region" description="Helical" evidence="1">
    <location>
        <begin position="273"/>
        <end position="296"/>
    </location>
</feature>
<dbReference type="Proteomes" id="UP000540519">
    <property type="component" value="Unassembled WGS sequence"/>
</dbReference>
<gene>
    <name evidence="2" type="ORF">D9O36_08555</name>
</gene>
<reference evidence="2 3" key="1">
    <citation type="journal article" date="2019" name="Mar. Drugs">
        <title>Comparative Genomics and CAZyme Genome Repertoires of Marine Zobellia amurskyensis KMM 3526(T) and Zobellia laminariae KMM 3676(T).</title>
        <authorList>
            <person name="Chernysheva N."/>
            <person name="Bystritskaya E."/>
            <person name="Stenkova A."/>
            <person name="Golovkin I."/>
            <person name="Nedashkovskaya O."/>
            <person name="Isaeva M."/>
        </authorList>
    </citation>
    <scope>NUCLEOTIDE SEQUENCE [LARGE SCALE GENOMIC DNA]</scope>
    <source>
        <strain evidence="2 3">KMM 3526</strain>
    </source>
</reference>
<evidence type="ECO:0000313" key="3">
    <source>
        <dbReference type="Proteomes" id="UP000540519"/>
    </source>
</evidence>
<dbReference type="OrthoDB" id="1551432at2"/>
<feature type="transmembrane region" description="Helical" evidence="1">
    <location>
        <begin position="229"/>
        <end position="246"/>
    </location>
</feature>
<proteinExistence type="predicted"/>
<evidence type="ECO:0000313" key="2">
    <source>
        <dbReference type="EMBL" id="MUH35888.1"/>
    </source>
</evidence>
<keyword evidence="1" id="KW-0472">Membrane</keyword>
<protein>
    <submittedName>
        <fullName evidence="2">Uncharacterized protein</fullName>
    </submittedName>
</protein>
<name>A0A7X2ZT21_9FLAO</name>
<organism evidence="2 3">
    <name type="scientific">Zobellia amurskyensis</name>
    <dbReference type="NCBI Taxonomy" id="248905"/>
    <lineage>
        <taxon>Bacteria</taxon>
        <taxon>Pseudomonadati</taxon>
        <taxon>Bacteroidota</taxon>
        <taxon>Flavobacteriia</taxon>
        <taxon>Flavobacteriales</taxon>
        <taxon>Flavobacteriaceae</taxon>
        <taxon>Zobellia</taxon>
    </lineage>
</organism>
<keyword evidence="3" id="KW-1185">Reference proteome</keyword>
<feature type="transmembrane region" description="Helical" evidence="1">
    <location>
        <begin position="147"/>
        <end position="165"/>
    </location>
</feature>
<accession>A0A7X2ZT21</accession>
<keyword evidence="1" id="KW-0812">Transmembrane</keyword>
<comment type="caution">
    <text evidence="2">The sequence shown here is derived from an EMBL/GenBank/DDBJ whole genome shotgun (WGS) entry which is preliminary data.</text>
</comment>
<keyword evidence="1" id="KW-1133">Transmembrane helix</keyword>
<dbReference type="EMBL" id="RCNR01000012">
    <property type="protein sequence ID" value="MUH35888.1"/>
    <property type="molecule type" value="Genomic_DNA"/>
</dbReference>
<evidence type="ECO:0000256" key="1">
    <source>
        <dbReference type="SAM" id="Phobius"/>
    </source>
</evidence>
<dbReference type="RefSeq" id="WP_155599584.1">
    <property type="nucleotide sequence ID" value="NZ_RCNR01000012.1"/>
</dbReference>
<dbReference type="AlphaFoldDB" id="A0A7X2ZT21"/>